<evidence type="ECO:0000259" key="17">
    <source>
        <dbReference type="Pfam" id="PF07715"/>
    </source>
</evidence>
<keyword evidence="6 15" id="KW-0732">Signal</keyword>
<evidence type="ECO:0000256" key="6">
    <source>
        <dbReference type="ARBA" id="ARBA00022729"/>
    </source>
</evidence>
<dbReference type="AlphaFoldDB" id="A0A3D9Z199"/>
<dbReference type="OrthoDB" id="9796221at2"/>
<keyword evidence="7 12" id="KW-0798">TonB box</keyword>
<evidence type="ECO:0000256" key="7">
    <source>
        <dbReference type="ARBA" id="ARBA00023077"/>
    </source>
</evidence>
<dbReference type="InterPro" id="IPR037066">
    <property type="entry name" value="Plug_dom_sf"/>
</dbReference>
<dbReference type="InterPro" id="IPR036942">
    <property type="entry name" value="Beta-barrel_TonB_sf"/>
</dbReference>
<evidence type="ECO:0000256" key="14">
    <source>
        <dbReference type="SAM" id="MobiDB-lite"/>
    </source>
</evidence>
<evidence type="ECO:0000313" key="19">
    <source>
        <dbReference type="Proteomes" id="UP000256900"/>
    </source>
</evidence>
<comment type="subcellular location">
    <subcellularLocation>
        <location evidence="1 11">Cell outer membrane</location>
        <topology evidence="1 11">Multi-pass membrane protein</topology>
    </subcellularLocation>
</comment>
<keyword evidence="8 11" id="KW-0472">Membrane</keyword>
<feature type="signal peptide" evidence="15">
    <location>
        <begin position="1"/>
        <end position="23"/>
    </location>
</feature>
<accession>A0A3D9Z199</accession>
<dbReference type="Pfam" id="PF00593">
    <property type="entry name" value="TonB_dep_Rec_b-barrel"/>
    <property type="match status" value="1"/>
</dbReference>
<dbReference type="PANTHER" id="PTHR30069">
    <property type="entry name" value="TONB-DEPENDENT OUTER MEMBRANE RECEPTOR"/>
    <property type="match status" value="1"/>
</dbReference>
<dbReference type="SUPFAM" id="SSF56935">
    <property type="entry name" value="Porins"/>
    <property type="match status" value="1"/>
</dbReference>
<keyword evidence="9 18" id="KW-0675">Receptor</keyword>
<evidence type="ECO:0000256" key="1">
    <source>
        <dbReference type="ARBA" id="ARBA00004571"/>
    </source>
</evidence>
<keyword evidence="10 11" id="KW-0998">Cell outer membrane</keyword>
<dbReference type="InterPro" id="IPR011276">
    <property type="entry name" value="TonB_haem/Hb_rcpt"/>
</dbReference>
<dbReference type="Gene3D" id="2.40.170.20">
    <property type="entry name" value="TonB-dependent receptor, beta-barrel domain"/>
    <property type="match status" value="1"/>
</dbReference>
<feature type="compositionally biased region" description="Low complexity" evidence="14">
    <location>
        <begin position="26"/>
        <end position="59"/>
    </location>
</feature>
<keyword evidence="4 11" id="KW-1134">Transmembrane beta strand</keyword>
<dbReference type="InterPro" id="IPR012910">
    <property type="entry name" value="Plug_dom"/>
</dbReference>
<evidence type="ECO:0000256" key="13">
    <source>
        <dbReference type="RuleBase" id="RU003357"/>
    </source>
</evidence>
<dbReference type="CDD" id="cd01347">
    <property type="entry name" value="ligand_gated_channel"/>
    <property type="match status" value="1"/>
</dbReference>
<dbReference type="InterPro" id="IPR010949">
    <property type="entry name" value="TonB_Hb/transfer/lactofer_rcpt"/>
</dbReference>
<evidence type="ECO:0000313" key="18">
    <source>
        <dbReference type="EMBL" id="REF88953.1"/>
    </source>
</evidence>
<dbReference type="GO" id="GO:0015232">
    <property type="term" value="F:heme transmembrane transporter activity"/>
    <property type="evidence" value="ECO:0007669"/>
    <property type="project" value="InterPro"/>
</dbReference>
<gene>
    <name evidence="18" type="ORF">DES32_0164</name>
</gene>
<dbReference type="GO" id="GO:0009279">
    <property type="term" value="C:cell outer membrane"/>
    <property type="evidence" value="ECO:0007669"/>
    <property type="project" value="UniProtKB-SubCell"/>
</dbReference>
<evidence type="ECO:0000256" key="2">
    <source>
        <dbReference type="ARBA" id="ARBA00009810"/>
    </source>
</evidence>
<evidence type="ECO:0000256" key="12">
    <source>
        <dbReference type="PROSITE-ProRule" id="PRU10143"/>
    </source>
</evidence>
<protein>
    <submittedName>
        <fullName evidence="18">Hemoglobin/transferrin/lactoferrin receptor protein</fullName>
    </submittedName>
</protein>
<evidence type="ECO:0000259" key="16">
    <source>
        <dbReference type="Pfam" id="PF00593"/>
    </source>
</evidence>
<evidence type="ECO:0000256" key="10">
    <source>
        <dbReference type="ARBA" id="ARBA00023237"/>
    </source>
</evidence>
<dbReference type="GO" id="GO:0044718">
    <property type="term" value="P:siderophore transmembrane transport"/>
    <property type="evidence" value="ECO:0007669"/>
    <property type="project" value="TreeGrafter"/>
</dbReference>
<feature type="short sequence motif" description="TonB box" evidence="12">
    <location>
        <begin position="67"/>
        <end position="73"/>
    </location>
</feature>
<dbReference type="InterPro" id="IPR010916">
    <property type="entry name" value="TonB_box_CS"/>
</dbReference>
<dbReference type="NCBIfam" id="TIGR01785">
    <property type="entry name" value="TonB-hemin"/>
    <property type="match status" value="1"/>
</dbReference>
<dbReference type="Pfam" id="PF07715">
    <property type="entry name" value="Plug"/>
    <property type="match status" value="1"/>
</dbReference>
<keyword evidence="3 11" id="KW-0813">Transport</keyword>
<name>A0A3D9Z199_9HYPH</name>
<feature type="chain" id="PRO_5017808634" evidence="15">
    <location>
        <begin position="24"/>
        <end position="746"/>
    </location>
</feature>
<comment type="similarity">
    <text evidence="2 11 13">Belongs to the TonB-dependent receptor family.</text>
</comment>
<dbReference type="GO" id="GO:0015344">
    <property type="term" value="F:siderophore uptake transmembrane transporter activity"/>
    <property type="evidence" value="ECO:0007669"/>
    <property type="project" value="TreeGrafter"/>
</dbReference>
<evidence type="ECO:0000256" key="11">
    <source>
        <dbReference type="PROSITE-ProRule" id="PRU01360"/>
    </source>
</evidence>
<proteinExistence type="inferred from homology"/>
<feature type="domain" description="TonB-dependent receptor plug" evidence="17">
    <location>
        <begin position="80"/>
        <end position="187"/>
    </location>
</feature>
<evidence type="ECO:0000256" key="8">
    <source>
        <dbReference type="ARBA" id="ARBA00023136"/>
    </source>
</evidence>
<dbReference type="NCBIfam" id="TIGR01786">
    <property type="entry name" value="TonB-hemlactrns"/>
    <property type="match status" value="1"/>
</dbReference>
<feature type="region of interest" description="Disordered" evidence="14">
    <location>
        <begin position="26"/>
        <end position="63"/>
    </location>
</feature>
<dbReference type="Gene3D" id="2.170.130.10">
    <property type="entry name" value="TonB-dependent receptor, plug domain"/>
    <property type="match status" value="1"/>
</dbReference>
<evidence type="ECO:0000256" key="4">
    <source>
        <dbReference type="ARBA" id="ARBA00022452"/>
    </source>
</evidence>
<evidence type="ECO:0000256" key="3">
    <source>
        <dbReference type="ARBA" id="ARBA00022448"/>
    </source>
</evidence>
<feature type="domain" description="TonB-dependent receptor-like beta-barrel" evidence="16">
    <location>
        <begin position="282"/>
        <end position="716"/>
    </location>
</feature>
<reference evidence="18 19" key="1">
    <citation type="submission" date="2018-08" db="EMBL/GenBank/DDBJ databases">
        <title>Genomic Encyclopedia of Type Strains, Phase IV (KMG-IV): sequencing the most valuable type-strain genomes for metagenomic binning, comparative biology and taxonomic classification.</title>
        <authorList>
            <person name="Goeker M."/>
        </authorList>
    </citation>
    <scope>NUCLEOTIDE SEQUENCE [LARGE SCALE GENOMIC DNA]</scope>
    <source>
        <strain evidence="18 19">BW863</strain>
    </source>
</reference>
<evidence type="ECO:0000256" key="9">
    <source>
        <dbReference type="ARBA" id="ARBA00023170"/>
    </source>
</evidence>
<dbReference type="RefSeq" id="WP_115834788.1">
    <property type="nucleotide sequence ID" value="NZ_CP025086.1"/>
</dbReference>
<dbReference type="InterPro" id="IPR000531">
    <property type="entry name" value="Beta-barrel_TonB"/>
</dbReference>
<dbReference type="InterPro" id="IPR039426">
    <property type="entry name" value="TonB-dep_rcpt-like"/>
</dbReference>
<dbReference type="PROSITE" id="PS52016">
    <property type="entry name" value="TONB_DEPENDENT_REC_3"/>
    <property type="match status" value="1"/>
</dbReference>
<dbReference type="PANTHER" id="PTHR30069:SF41">
    <property type="entry name" value="HEME_HEMOPEXIN UTILIZATION PROTEIN C"/>
    <property type="match status" value="1"/>
</dbReference>
<organism evidence="18 19">
    <name type="scientific">Methylovirgula ligni</name>
    <dbReference type="NCBI Taxonomy" id="569860"/>
    <lineage>
        <taxon>Bacteria</taxon>
        <taxon>Pseudomonadati</taxon>
        <taxon>Pseudomonadota</taxon>
        <taxon>Alphaproteobacteria</taxon>
        <taxon>Hyphomicrobiales</taxon>
        <taxon>Beijerinckiaceae</taxon>
        <taxon>Methylovirgula</taxon>
    </lineage>
</organism>
<sequence>MAYSFLRALLASASLLAVSTAYAQSAPPAQSSGSTSQSTSLNTQTNASAQTNTNAQTNADGSIPLDTVSVTATMTDEAVIDAMGGVSSVTEDQIKTYQAQNFNEVLQDVPGVTMQSSPNDPGQSINIRGMQDFGRVNILVDGARQDYQISGHNANGTFYLDPMFVSGIDIVRGPISNIYGSGAIGGVASFSTRGVDDVLLPNESYGAVDTVGYGSNGAGVVNSIAGAARMGTTADVYGQFLYRDTTSYHDGSGALVSDTGSGLLGGLFKMNIRPAEGQKISGGILVQNYSFDNLSTADAGPLWHNDVNTNQFTLGYTVQRPDIPWLDFSIKAYAQMTRNDQTVESFAQDPENSAVYQALGVAPGDGLYDMIHTYGFDVHDTARFSTAMLDHAVTFGGDGVWDFVNTQDNAGGFISATTPSGQRSLNGAFVQDEIRYSTWLDVLGALRFDHYSLNGGGTGSSGSHLSPKITVGITPIRGVQFYGTYAEGYRAPSVTETLIDGQHPYPAFDILPNPNLRPEVANDVEGGVNLKFDNVVRPDDQIRVKADAYLNKVHDYIDFEPVGAPYYVSVIPGVPSSSCTPDAIEEGLCFPITSYQYVNIGEAQISGVELEGTYDWGGGYFTLAGTHTNGKDLSSPSLPLYTIAPDRVSGTLGFRFLDQKLIVGGRLTLVDASQWFPSGDDSGPTFAPTSSYALVDLFASYKYNDDISANLTVKNLLNKDYTQYLDTLANPGIQVLGSLTVRFASK</sequence>
<evidence type="ECO:0000256" key="5">
    <source>
        <dbReference type="ARBA" id="ARBA00022692"/>
    </source>
</evidence>
<comment type="caution">
    <text evidence="18">The sequence shown here is derived from an EMBL/GenBank/DDBJ whole genome shotgun (WGS) entry which is preliminary data.</text>
</comment>
<dbReference type="PROSITE" id="PS00430">
    <property type="entry name" value="TONB_DEPENDENT_REC_1"/>
    <property type="match status" value="1"/>
</dbReference>
<keyword evidence="5 11" id="KW-0812">Transmembrane</keyword>
<dbReference type="Proteomes" id="UP000256900">
    <property type="component" value="Unassembled WGS sequence"/>
</dbReference>
<keyword evidence="19" id="KW-1185">Reference proteome</keyword>
<evidence type="ECO:0000256" key="15">
    <source>
        <dbReference type="SAM" id="SignalP"/>
    </source>
</evidence>
<dbReference type="EMBL" id="QUMO01000001">
    <property type="protein sequence ID" value="REF88953.1"/>
    <property type="molecule type" value="Genomic_DNA"/>
</dbReference>